<dbReference type="InterPro" id="IPR000182">
    <property type="entry name" value="GNAT_dom"/>
</dbReference>
<dbReference type="RefSeq" id="WP_003044971.1">
    <property type="nucleotide sequence ID" value="NZ_BEWZ01000003.1"/>
</dbReference>
<accession>A0A2D4DNJ6</accession>
<proteinExistence type="predicted"/>
<dbReference type="PROSITE" id="PS51186">
    <property type="entry name" value="GNAT"/>
    <property type="match status" value="1"/>
</dbReference>
<dbReference type="PANTHER" id="PTHR43617">
    <property type="entry name" value="L-AMINO ACID N-ACETYLTRANSFERASE"/>
    <property type="match status" value="1"/>
</dbReference>
<gene>
    <name evidence="1" type="primary">mshD</name>
    <name evidence="1" type="ORF">FMV2238Y02_08900</name>
</gene>
<sequence length="174" mass="19491">MVEQTLVIEEGLPQDAEAVLSLVTTAADETDFITGVEDMLEVTPQELATFLVRSQESFIDFCLLAKLDDKIVGLLNLSGEVTPQEEVVADLFMLVAAPYRGYGIGQLLLEVALDWARENSYIHSLKLDVQVRNSRAIHLYEKYGFYIDGIRKNDVKSKDGDDLDVYAMRMLLGQ</sequence>
<dbReference type="EC" id="2.3.1.189" evidence="1"/>
<dbReference type="EMBL" id="UXEP01000011">
    <property type="protein sequence ID" value="VDC42446.1"/>
    <property type="molecule type" value="Genomic_DNA"/>
</dbReference>
<keyword evidence="1" id="KW-0012">Acyltransferase</keyword>
<dbReference type="InterPro" id="IPR016181">
    <property type="entry name" value="Acyl_CoA_acyltransferase"/>
</dbReference>
<dbReference type="SUPFAM" id="SSF55729">
    <property type="entry name" value="Acyl-CoA N-acyltransferases (Nat)"/>
    <property type="match status" value="1"/>
</dbReference>
<dbReference type="AlphaFoldDB" id="A0A2D4DNJ6"/>
<dbReference type="InterPro" id="IPR050276">
    <property type="entry name" value="MshD_Acetyltransferase"/>
</dbReference>
<keyword evidence="1" id="KW-0808">Transferase</keyword>
<evidence type="ECO:0000313" key="1">
    <source>
        <dbReference type="EMBL" id="VDC42446.1"/>
    </source>
</evidence>
<dbReference type="GeneID" id="49628831"/>
<evidence type="ECO:0000313" key="2">
    <source>
        <dbReference type="Proteomes" id="UP000280759"/>
    </source>
</evidence>
<dbReference type="Pfam" id="PF00583">
    <property type="entry name" value="Acetyltransf_1"/>
    <property type="match status" value="1"/>
</dbReference>
<dbReference type="OrthoDB" id="948250at2"/>
<keyword evidence="2" id="KW-1185">Reference proteome</keyword>
<dbReference type="Gene3D" id="3.40.630.30">
    <property type="match status" value="1"/>
</dbReference>
<reference evidence="1 2" key="1">
    <citation type="submission" date="2018-10" db="EMBL/GenBank/DDBJ databases">
        <authorList>
            <consortium name="Molecular Microbiology and Infection Unit (UMMI)"/>
            <person name="Machado M."/>
        </authorList>
    </citation>
    <scope>NUCLEOTIDE SEQUENCE [LARGE SCALE GENOMIC DNA]</scope>
    <source>
        <strain evidence="1">FMV2238.02</strain>
    </source>
</reference>
<organism evidence="1 2">
    <name type="scientific">Streptococcus canis</name>
    <dbReference type="NCBI Taxonomy" id="1329"/>
    <lineage>
        <taxon>Bacteria</taxon>
        <taxon>Bacillati</taxon>
        <taxon>Bacillota</taxon>
        <taxon>Bacilli</taxon>
        <taxon>Lactobacillales</taxon>
        <taxon>Streptococcaceae</taxon>
        <taxon>Streptococcus</taxon>
    </lineage>
</organism>
<dbReference type="PANTHER" id="PTHR43617:SF22">
    <property type="entry name" value="L-AMINO ACID N-ACETYLTRANSFERASE AAAT"/>
    <property type="match status" value="1"/>
</dbReference>
<name>A0A2D4DNJ6_STRCB</name>
<dbReference type="CDD" id="cd04301">
    <property type="entry name" value="NAT_SF"/>
    <property type="match status" value="1"/>
</dbReference>
<dbReference type="GO" id="GO:0035447">
    <property type="term" value="F:mycothiol synthase activity"/>
    <property type="evidence" value="ECO:0007669"/>
    <property type="project" value="UniProtKB-EC"/>
</dbReference>
<dbReference type="Proteomes" id="UP000280759">
    <property type="component" value="Unassembled WGS sequence"/>
</dbReference>
<protein>
    <submittedName>
        <fullName evidence="1">Mycothiol acetyltransferase</fullName>
        <ecNumber evidence="1">2.3.1.189</ecNumber>
    </submittedName>
</protein>